<evidence type="ECO:0000313" key="2">
    <source>
        <dbReference type="EMBL" id="PKI37656.1"/>
    </source>
</evidence>
<comment type="caution">
    <text evidence="2">The sequence shown here is derived from an EMBL/GenBank/DDBJ whole genome shotgun (WGS) entry which is preliminary data.</text>
</comment>
<gene>
    <name evidence="2" type="ORF">CRG98_041949</name>
</gene>
<feature type="region of interest" description="Disordered" evidence="1">
    <location>
        <begin position="602"/>
        <end position="663"/>
    </location>
</feature>
<dbReference type="AlphaFoldDB" id="A0A2I0I2H6"/>
<feature type="region of interest" description="Disordered" evidence="1">
    <location>
        <begin position="1"/>
        <end position="370"/>
    </location>
</feature>
<feature type="compositionally biased region" description="Basic and acidic residues" evidence="1">
    <location>
        <begin position="386"/>
        <end position="403"/>
    </location>
</feature>
<protein>
    <submittedName>
        <fullName evidence="2">Uncharacterized protein</fullName>
    </submittedName>
</protein>
<feature type="region of interest" description="Disordered" evidence="1">
    <location>
        <begin position="507"/>
        <end position="577"/>
    </location>
</feature>
<dbReference type="PANTHER" id="PTHR36808">
    <property type="entry name" value="TRANSCRIPTIONAL REGULATOR ATRX-LIKE PROTEIN"/>
    <property type="match status" value="1"/>
</dbReference>
<feature type="compositionally biased region" description="Basic residues" evidence="1">
    <location>
        <begin position="50"/>
        <end position="72"/>
    </location>
</feature>
<feature type="compositionally biased region" description="Basic residues" evidence="1">
    <location>
        <begin position="192"/>
        <end position="202"/>
    </location>
</feature>
<dbReference type="PANTHER" id="PTHR36808:SF1">
    <property type="entry name" value="TRANSCRIPTIONAL REGULATOR ATRX-LIKE PROTEIN"/>
    <property type="match status" value="1"/>
</dbReference>
<reference evidence="2 3" key="1">
    <citation type="submission" date="2017-11" db="EMBL/GenBank/DDBJ databases">
        <title>De-novo sequencing of pomegranate (Punica granatum L.) genome.</title>
        <authorList>
            <person name="Akparov Z."/>
            <person name="Amiraslanov A."/>
            <person name="Hajiyeva S."/>
            <person name="Abbasov M."/>
            <person name="Kaur K."/>
            <person name="Hamwieh A."/>
            <person name="Solovyev V."/>
            <person name="Salamov A."/>
            <person name="Braich B."/>
            <person name="Kosarev P."/>
            <person name="Mahmoud A."/>
            <person name="Hajiyev E."/>
            <person name="Babayeva S."/>
            <person name="Izzatullayeva V."/>
            <person name="Mammadov A."/>
            <person name="Mammadov A."/>
            <person name="Sharifova S."/>
            <person name="Ojaghi J."/>
            <person name="Eynullazada K."/>
            <person name="Bayramov B."/>
            <person name="Abdulazimova A."/>
            <person name="Shahmuradov I."/>
        </authorList>
    </citation>
    <scope>NUCLEOTIDE SEQUENCE [LARGE SCALE GENOMIC DNA]</scope>
    <source>
        <strain evidence="3">cv. AG2017</strain>
        <tissue evidence="2">Leaf</tissue>
    </source>
</reference>
<dbReference type="EMBL" id="PGOL01004345">
    <property type="protein sequence ID" value="PKI37656.1"/>
    <property type="molecule type" value="Genomic_DNA"/>
</dbReference>
<evidence type="ECO:0000313" key="3">
    <source>
        <dbReference type="Proteomes" id="UP000233551"/>
    </source>
</evidence>
<feature type="compositionally biased region" description="Polar residues" evidence="1">
    <location>
        <begin position="553"/>
        <end position="576"/>
    </location>
</feature>
<feature type="compositionally biased region" description="Basic and acidic residues" evidence="1">
    <location>
        <begin position="256"/>
        <end position="272"/>
    </location>
</feature>
<name>A0A2I0I2H6_PUNGR</name>
<feature type="compositionally biased region" description="Basic residues" evidence="1">
    <location>
        <begin position="148"/>
        <end position="160"/>
    </location>
</feature>
<dbReference type="Proteomes" id="UP000233551">
    <property type="component" value="Unassembled WGS sequence"/>
</dbReference>
<sequence>MNRDETRPPPPSFPSHKRDEVTGSSRIQKPSMGKSSSRKKKRSDASPLGRTRRKGKTKSKRTRNKSKKLRRRHDSDSYSSDYDPYGSSYSSSEDDHRHRRRSRSLTRSTARGSKKRDRRHSYSSDSSAEPRPSRKRKVSKRNDDSGARKKAHKKKPKRRASVSSTSGGSLSCSTCDSGSKNSGENDFESQRGRSRRREKHRRDAAMGKASAESSRYRPRGTSSCSKCSMSSNDRNEERVVSASNSMRLRSVIMVSDKAEERNLDRDEQKEEILYDNDDYPSSRSNDSNDGGSKKELADQTYVESEMKGQVGSEEFAEAATPNKTGTGVVENSGGGRDQYDASKPSSDVAPSLNTVKGHETVVSDSAADEDLESVLRQRALENLKRFRRIDKGRGVSDRRENNSDLKQIPIVTTESAQMNSPKEDPVVSADTTQIKEDSTSVRRRISTNTTSVDGNIGNKQCEAASARPLSTLRGSVPATDGDLLGGNLIRRGDFAANKPRVTQFTWRRDSARTELTSQELPHPTKEPAQAKPLETKTSANKISANLAKVGTSGDKSGNTEVNKQCGSAATEPSSRSCIKEPPQAKLLETKVTANKISANTAKVGTSGDKSGNNEVNKQCGSAATEPSSSSCTISLLGETNSADKVKDDGKDGPQYEQKTMSVTRGGETIQVSYQVYIPKRAPALARRQLKR</sequence>
<accession>A0A2I0I2H6</accession>
<feature type="compositionally biased region" description="Polar residues" evidence="1">
    <location>
        <begin position="602"/>
        <end position="640"/>
    </location>
</feature>
<feature type="compositionally biased region" description="Low complexity" evidence="1">
    <location>
        <begin position="281"/>
        <end position="290"/>
    </location>
</feature>
<feature type="region of interest" description="Disordered" evidence="1">
    <location>
        <begin position="386"/>
        <end position="441"/>
    </location>
</feature>
<organism evidence="2 3">
    <name type="scientific">Punica granatum</name>
    <name type="common">Pomegranate</name>
    <dbReference type="NCBI Taxonomy" id="22663"/>
    <lineage>
        <taxon>Eukaryota</taxon>
        <taxon>Viridiplantae</taxon>
        <taxon>Streptophyta</taxon>
        <taxon>Embryophyta</taxon>
        <taxon>Tracheophyta</taxon>
        <taxon>Spermatophyta</taxon>
        <taxon>Magnoliopsida</taxon>
        <taxon>eudicotyledons</taxon>
        <taxon>Gunneridae</taxon>
        <taxon>Pentapetalae</taxon>
        <taxon>rosids</taxon>
        <taxon>malvids</taxon>
        <taxon>Myrtales</taxon>
        <taxon>Lythraceae</taxon>
        <taxon>Punica</taxon>
    </lineage>
</organism>
<feature type="compositionally biased region" description="Basic and acidic residues" evidence="1">
    <location>
        <begin position="641"/>
        <end position="653"/>
    </location>
</feature>
<feature type="compositionally biased region" description="Polar residues" evidence="1">
    <location>
        <begin position="410"/>
        <end position="420"/>
    </location>
</feature>
<feature type="compositionally biased region" description="Basic residues" evidence="1">
    <location>
        <begin position="112"/>
        <end position="121"/>
    </location>
</feature>
<feature type="compositionally biased region" description="Low complexity" evidence="1">
    <location>
        <begin position="222"/>
        <end position="231"/>
    </location>
</feature>
<feature type="compositionally biased region" description="Low complexity" evidence="1">
    <location>
        <begin position="77"/>
        <end position="91"/>
    </location>
</feature>
<evidence type="ECO:0000256" key="1">
    <source>
        <dbReference type="SAM" id="MobiDB-lite"/>
    </source>
</evidence>
<dbReference type="STRING" id="22663.A0A2I0I2H6"/>
<keyword evidence="3" id="KW-1185">Reference proteome</keyword>
<proteinExistence type="predicted"/>
<feature type="compositionally biased region" description="Low complexity" evidence="1">
    <location>
        <begin position="161"/>
        <end position="179"/>
    </location>
</feature>